<keyword evidence="9 12" id="KW-1133">Transmembrane helix</keyword>
<feature type="transmembrane region" description="Helical" evidence="12">
    <location>
        <begin position="770"/>
        <end position="792"/>
    </location>
</feature>
<dbReference type="InterPro" id="IPR023299">
    <property type="entry name" value="ATPase_P-typ_cyto_dom_N"/>
</dbReference>
<protein>
    <submittedName>
        <fullName evidence="14">Calcium-translocating P-type ATPase, SERCA-type</fullName>
    </submittedName>
</protein>
<dbReference type="SFLD" id="SFLDG00002">
    <property type="entry name" value="C1.7:_P-type_atpase_like"/>
    <property type="match status" value="1"/>
</dbReference>
<dbReference type="AlphaFoldDB" id="A0A832UR30"/>
<evidence type="ECO:0000256" key="12">
    <source>
        <dbReference type="SAM" id="Phobius"/>
    </source>
</evidence>
<dbReference type="FunFam" id="3.40.50.1000:FF:000028">
    <property type="entry name" value="Calcium-transporting P-type ATPase, putative"/>
    <property type="match status" value="1"/>
</dbReference>
<dbReference type="SMART" id="SM00831">
    <property type="entry name" value="Cation_ATPase_N"/>
    <property type="match status" value="1"/>
</dbReference>
<dbReference type="PANTHER" id="PTHR43294:SF21">
    <property type="entry name" value="CATION TRANSPORTING ATPASE"/>
    <property type="match status" value="1"/>
</dbReference>
<evidence type="ECO:0000256" key="4">
    <source>
        <dbReference type="ARBA" id="ARBA00022723"/>
    </source>
</evidence>
<feature type="transmembrane region" description="Helical" evidence="12">
    <location>
        <begin position="798"/>
        <end position="816"/>
    </location>
</feature>
<keyword evidence="4" id="KW-0479">Metal-binding</keyword>
<dbReference type="GO" id="GO:1902600">
    <property type="term" value="P:proton transmembrane transport"/>
    <property type="evidence" value="ECO:0007669"/>
    <property type="project" value="TreeGrafter"/>
</dbReference>
<dbReference type="InterPro" id="IPR004014">
    <property type="entry name" value="ATPase_P-typ_cation-transptr_N"/>
</dbReference>
<dbReference type="GO" id="GO:0140352">
    <property type="term" value="P:export from cell"/>
    <property type="evidence" value="ECO:0007669"/>
    <property type="project" value="UniProtKB-ARBA"/>
</dbReference>
<feature type="transmembrane region" description="Helical" evidence="12">
    <location>
        <begin position="85"/>
        <end position="104"/>
    </location>
</feature>
<dbReference type="InterPro" id="IPR036412">
    <property type="entry name" value="HAD-like_sf"/>
</dbReference>
<dbReference type="InterPro" id="IPR050510">
    <property type="entry name" value="Cation_transp_ATPase_P-type"/>
</dbReference>
<feature type="transmembrane region" description="Helical" evidence="12">
    <location>
        <begin position="696"/>
        <end position="718"/>
    </location>
</feature>
<evidence type="ECO:0000256" key="10">
    <source>
        <dbReference type="ARBA" id="ARBA00023136"/>
    </source>
</evidence>
<dbReference type="GO" id="GO:0046872">
    <property type="term" value="F:metal ion binding"/>
    <property type="evidence" value="ECO:0007669"/>
    <property type="project" value="UniProtKB-KW"/>
</dbReference>
<feature type="transmembrane region" description="Helical" evidence="12">
    <location>
        <begin position="60"/>
        <end position="79"/>
    </location>
</feature>
<keyword evidence="3 12" id="KW-0812">Transmembrane</keyword>
<dbReference type="InterPro" id="IPR018303">
    <property type="entry name" value="ATPase_P-typ_P_site"/>
</dbReference>
<feature type="transmembrane region" description="Helical" evidence="12">
    <location>
        <begin position="867"/>
        <end position="884"/>
    </location>
</feature>
<evidence type="ECO:0000313" key="14">
    <source>
        <dbReference type="EMBL" id="HIK00107.1"/>
    </source>
</evidence>
<evidence type="ECO:0000256" key="2">
    <source>
        <dbReference type="ARBA" id="ARBA00022475"/>
    </source>
</evidence>
<dbReference type="Pfam" id="PF00690">
    <property type="entry name" value="Cation_ATPase_N"/>
    <property type="match status" value="1"/>
</dbReference>
<evidence type="ECO:0000256" key="6">
    <source>
        <dbReference type="ARBA" id="ARBA00022840"/>
    </source>
</evidence>
<dbReference type="GO" id="GO:0005524">
    <property type="term" value="F:ATP binding"/>
    <property type="evidence" value="ECO:0007669"/>
    <property type="project" value="UniProtKB-KW"/>
</dbReference>
<dbReference type="SUPFAM" id="SSF81653">
    <property type="entry name" value="Calcium ATPase, transduction domain A"/>
    <property type="match status" value="1"/>
</dbReference>
<gene>
    <name evidence="14" type="ORF">H1016_01030</name>
</gene>
<dbReference type="InterPro" id="IPR008250">
    <property type="entry name" value="ATPase_P-typ_transduc_dom_A_sf"/>
</dbReference>
<dbReference type="SFLD" id="SFLDS00003">
    <property type="entry name" value="Haloacid_Dehalogenase"/>
    <property type="match status" value="1"/>
</dbReference>
<keyword evidence="7" id="KW-0460">Magnesium</keyword>
<dbReference type="Pfam" id="PF00689">
    <property type="entry name" value="Cation_ATPase_C"/>
    <property type="match status" value="1"/>
</dbReference>
<dbReference type="Gene3D" id="2.70.150.10">
    <property type="entry name" value="Calcium-transporting ATPase, cytoplasmic transduction domain A"/>
    <property type="match status" value="1"/>
</dbReference>
<dbReference type="Gene3D" id="1.20.1110.10">
    <property type="entry name" value="Calcium-transporting ATPase, transmembrane domain"/>
    <property type="match status" value="1"/>
</dbReference>
<keyword evidence="15" id="KW-1185">Reference proteome</keyword>
<comment type="subcellular location">
    <subcellularLocation>
        <location evidence="1">Cell membrane</location>
        <topology evidence="1">Multi-pass membrane protein</topology>
    </subcellularLocation>
</comment>
<dbReference type="InterPro" id="IPR059000">
    <property type="entry name" value="ATPase_P-type_domA"/>
</dbReference>
<keyword evidence="6" id="KW-0067">ATP-binding</keyword>
<dbReference type="PANTHER" id="PTHR43294">
    <property type="entry name" value="SODIUM/POTASSIUM-TRANSPORTING ATPASE SUBUNIT ALPHA"/>
    <property type="match status" value="1"/>
</dbReference>
<dbReference type="InterPro" id="IPR023214">
    <property type="entry name" value="HAD_sf"/>
</dbReference>
<keyword evidence="8" id="KW-1278">Translocase</keyword>
<dbReference type="CDD" id="cd02089">
    <property type="entry name" value="P-type_ATPase_Ca_prok"/>
    <property type="match status" value="1"/>
</dbReference>
<dbReference type="GO" id="GO:0005886">
    <property type="term" value="C:plasma membrane"/>
    <property type="evidence" value="ECO:0007669"/>
    <property type="project" value="UniProtKB-SubCell"/>
</dbReference>
<evidence type="ECO:0000256" key="11">
    <source>
        <dbReference type="ARBA" id="ARBA00048694"/>
    </source>
</evidence>
<proteinExistence type="predicted"/>
<dbReference type="Pfam" id="PF08282">
    <property type="entry name" value="Hydrolase_3"/>
    <property type="match status" value="1"/>
</dbReference>
<dbReference type="Gene3D" id="3.40.50.1000">
    <property type="entry name" value="HAD superfamily/HAD-like"/>
    <property type="match status" value="1"/>
</dbReference>
<dbReference type="PROSITE" id="PS00154">
    <property type="entry name" value="ATPASE_E1_E2"/>
    <property type="match status" value="1"/>
</dbReference>
<evidence type="ECO:0000256" key="8">
    <source>
        <dbReference type="ARBA" id="ARBA00022967"/>
    </source>
</evidence>
<dbReference type="InterPro" id="IPR006068">
    <property type="entry name" value="ATPase_P-typ_cation-transptr_C"/>
</dbReference>
<dbReference type="SUPFAM" id="SSF56784">
    <property type="entry name" value="HAD-like"/>
    <property type="match status" value="1"/>
</dbReference>
<dbReference type="NCBIfam" id="TIGR01494">
    <property type="entry name" value="ATPase_P-type"/>
    <property type="match status" value="2"/>
</dbReference>
<dbReference type="NCBIfam" id="TIGR01116">
    <property type="entry name" value="ATPase-IIA1_Ca"/>
    <property type="match status" value="1"/>
</dbReference>
<comment type="catalytic activity">
    <reaction evidence="11">
        <text>Ca(2+)(in) + ATP + H2O = Ca(2+)(out) + ADP + phosphate + H(+)</text>
        <dbReference type="Rhea" id="RHEA:18105"/>
        <dbReference type="ChEBI" id="CHEBI:15377"/>
        <dbReference type="ChEBI" id="CHEBI:15378"/>
        <dbReference type="ChEBI" id="CHEBI:29108"/>
        <dbReference type="ChEBI" id="CHEBI:30616"/>
        <dbReference type="ChEBI" id="CHEBI:43474"/>
        <dbReference type="ChEBI" id="CHEBI:456216"/>
        <dbReference type="EC" id="7.2.2.10"/>
    </reaction>
</comment>
<dbReference type="InterPro" id="IPR044492">
    <property type="entry name" value="P_typ_ATPase_HD_dom"/>
</dbReference>
<dbReference type="Gene3D" id="3.40.1110.10">
    <property type="entry name" value="Calcium-transporting ATPase, cytoplasmic domain N"/>
    <property type="match status" value="1"/>
</dbReference>
<dbReference type="SFLD" id="SFLDF00027">
    <property type="entry name" value="p-type_atpase"/>
    <property type="match status" value="1"/>
</dbReference>
<dbReference type="InterPro" id="IPR005782">
    <property type="entry name" value="P-type_ATPase_IIA"/>
</dbReference>
<dbReference type="InterPro" id="IPR023298">
    <property type="entry name" value="ATPase_P-typ_TM_dom_sf"/>
</dbReference>
<keyword evidence="10 12" id="KW-0472">Membrane</keyword>
<name>A0A832UR30_9ARCH</name>
<reference evidence="14 15" key="1">
    <citation type="journal article" name="Nat. Commun.">
        <title>Undinarchaeota illuminate DPANN phylogeny and the impact of gene transfer on archaeal evolution.</title>
        <authorList>
            <person name="Dombrowski N."/>
            <person name="Williams T.A."/>
            <person name="Sun J."/>
            <person name="Woodcroft B.J."/>
            <person name="Lee J.H."/>
            <person name="Minh B.Q."/>
            <person name="Rinke C."/>
            <person name="Spang A."/>
        </authorList>
    </citation>
    <scope>NUCLEOTIDE SEQUENCE [LARGE SCALE GENOMIC DNA]</scope>
    <source>
        <strain evidence="14">MAG_bin1129</strain>
    </source>
</reference>
<evidence type="ECO:0000256" key="5">
    <source>
        <dbReference type="ARBA" id="ARBA00022741"/>
    </source>
</evidence>
<organism evidence="14 15">
    <name type="scientific">Candidatus Naiadarchaeum limnaeum</name>
    <dbReference type="NCBI Taxonomy" id="2756139"/>
    <lineage>
        <taxon>Archaea</taxon>
        <taxon>Candidatus Undinarchaeota</taxon>
        <taxon>Candidatus Undinarchaeia</taxon>
        <taxon>Candidatus Naiadarchaeales</taxon>
        <taxon>Candidatus Naiadarchaeaceae</taxon>
        <taxon>Candidatus Naiadarchaeum</taxon>
    </lineage>
</organism>
<evidence type="ECO:0000259" key="13">
    <source>
        <dbReference type="SMART" id="SM00831"/>
    </source>
</evidence>
<dbReference type="PRINTS" id="PR00119">
    <property type="entry name" value="CATATPASE"/>
</dbReference>
<comment type="caution">
    <text evidence="14">The sequence shown here is derived from an EMBL/GenBank/DDBJ whole genome shotgun (WGS) entry which is preliminary data.</text>
</comment>
<accession>A0A832UR30</accession>
<dbReference type="PRINTS" id="PR00120">
    <property type="entry name" value="HATPASE"/>
</dbReference>
<feature type="transmembrane region" description="Helical" evidence="12">
    <location>
        <begin position="836"/>
        <end position="855"/>
    </location>
</feature>
<feature type="domain" description="Cation-transporting P-type ATPase N-terminal" evidence="13">
    <location>
        <begin position="4"/>
        <end position="77"/>
    </location>
</feature>
<evidence type="ECO:0000256" key="3">
    <source>
        <dbReference type="ARBA" id="ARBA00022692"/>
    </source>
</evidence>
<dbReference type="FunFam" id="1.20.1110.10:FF:000065">
    <property type="entry name" value="Sarcoplasmic/endoplasmic reticulum calcium ATPase 1"/>
    <property type="match status" value="1"/>
</dbReference>
<dbReference type="FunFam" id="2.70.150.10:FF:000016">
    <property type="entry name" value="Calcium-transporting P-type ATPase putative"/>
    <property type="match status" value="1"/>
</dbReference>
<dbReference type="GO" id="GO:0005388">
    <property type="term" value="F:P-type calcium transporter activity"/>
    <property type="evidence" value="ECO:0007669"/>
    <property type="project" value="UniProtKB-EC"/>
</dbReference>
<evidence type="ECO:0000313" key="15">
    <source>
        <dbReference type="Proteomes" id="UP000646946"/>
    </source>
</evidence>
<evidence type="ECO:0000256" key="9">
    <source>
        <dbReference type="ARBA" id="ARBA00022989"/>
    </source>
</evidence>
<dbReference type="GO" id="GO:0016887">
    <property type="term" value="F:ATP hydrolysis activity"/>
    <property type="evidence" value="ECO:0007669"/>
    <property type="project" value="InterPro"/>
</dbReference>
<feature type="transmembrane region" description="Helical" evidence="12">
    <location>
        <begin position="251"/>
        <end position="269"/>
    </location>
</feature>
<dbReference type="EMBL" id="DVAB01000009">
    <property type="protein sequence ID" value="HIK00107.1"/>
    <property type="molecule type" value="Genomic_DNA"/>
</dbReference>
<dbReference type="SUPFAM" id="SSF81665">
    <property type="entry name" value="Calcium ATPase, transmembrane domain M"/>
    <property type="match status" value="1"/>
</dbReference>
<dbReference type="Proteomes" id="UP000646946">
    <property type="component" value="Unassembled WGS sequence"/>
</dbReference>
<feature type="transmembrane region" description="Helical" evidence="12">
    <location>
        <begin position="275"/>
        <end position="308"/>
    </location>
</feature>
<dbReference type="InterPro" id="IPR001757">
    <property type="entry name" value="P_typ_ATPase"/>
</dbReference>
<keyword evidence="5" id="KW-0547">Nucleotide-binding</keyword>
<dbReference type="Pfam" id="PF13246">
    <property type="entry name" value="Cation_ATPase"/>
    <property type="match status" value="1"/>
</dbReference>
<evidence type="ECO:0000256" key="7">
    <source>
        <dbReference type="ARBA" id="ARBA00022842"/>
    </source>
</evidence>
<dbReference type="SUPFAM" id="SSF81660">
    <property type="entry name" value="Metal cation-transporting ATPase, ATP-binding domain N"/>
    <property type="match status" value="1"/>
</dbReference>
<dbReference type="Pfam" id="PF00122">
    <property type="entry name" value="E1-E2_ATPase"/>
    <property type="match status" value="1"/>
</dbReference>
<feature type="transmembrane region" description="Helical" evidence="12">
    <location>
        <begin position="724"/>
        <end position="749"/>
    </location>
</feature>
<sequence>MTVEYYQLDAKIVLSTLGAKPTGLSSTEVKARLQKFGPNRLEKKKRITPLQIFINQFKSFLIWILIAAVALSVAIGFITKDPEDFLDAAVIFAIVIINAFLGFFQEYKAEKAMEALQKLAAPKAKVIRDGKKLLINSEELVPGDIILLETGDRVPADARIFDLFNLHIDEAALTGESIPSKKIAEKITKDVSVPDRKNLVYSGTIVTQGKCSAVVFATGMNTEFGKIAALVQAEEEEETPLQHKLAAVGRTLGVGMIVISIIVFVLGALRGQEVLHMILTAVSLAVAAVPEGLPAVVTITLAIGLTAMARANAVVRKLPAVETLGSTTVICSDKTGTLTKNEMTVREVFIGDKIINVTGSGYDPTGEFKPQKPLNVSDKKYLEFLLRSAVLCNNAELNKDTKWNIFGDPTEGALVVLAEKGGHNQKKLQNEFKRIHEVEFTSERKMMSTVHKDKTGNIFVFSKGAPENLLGRCSFAYDNGKVKRLTPQIKKAMLEETRAMAGRALRVLGFAYKEMRAGAKMSEKEIESELIFIGLAGMIDPPREEVFDAIKLCKSAGIRSIMITGDHKITAAAIAKELNLVGGEIKVLDGEELDKISDKELEETVRSVSVYARVSPIHKVRILEALKKDGEIVAMTGDGVNDAPALKKANIGVAMGITGTDVAKEASDVVLEDDNFATIVKAVEQGRAIYDNIRKFVLYLLSSNVGEIITIFIATLIGLPLPLIAVQILWVNLLTDGLPAVALGVDPAALDIMRRKPRDPNEKVINKQMWLNVALIGATLGIGTLMIFYRTLPEGVETARSVAFATLVMFQMFNVYNTRSERQSIFSAQTLRNRYLHLSVLVSILLLFAVIYYQPLQKAFETVAIDFAHWAYIILVSLSVVVVFETKKLLKL</sequence>
<keyword evidence="2" id="KW-1003">Cell membrane</keyword>
<evidence type="ECO:0000256" key="1">
    <source>
        <dbReference type="ARBA" id="ARBA00004651"/>
    </source>
</evidence>